<reference evidence="7 8" key="1">
    <citation type="submission" date="2016-10" db="EMBL/GenBank/DDBJ databases">
        <authorList>
            <person name="de Groot N.N."/>
        </authorList>
    </citation>
    <scope>NUCLEOTIDE SEQUENCE [LARGE SCALE GENOMIC DNA]</scope>
    <source>
        <strain evidence="7 8">DSM 19938</strain>
    </source>
</reference>
<dbReference type="PANTHER" id="PTHR45460">
    <property type="entry name" value="SIMILAR TO CYSTEINE PROTEINASE"/>
    <property type="match status" value="1"/>
</dbReference>
<dbReference type="PANTHER" id="PTHR45460:SF2">
    <property type="entry name" value="ALPHA 1,3 GLUCANASE, GH71 FAMILY (EUROFUNG)"/>
    <property type="match status" value="1"/>
</dbReference>
<keyword evidence="3" id="KW-0732">Signal</keyword>
<dbReference type="GO" id="GO:0009055">
    <property type="term" value="F:electron transfer activity"/>
    <property type="evidence" value="ECO:0007669"/>
    <property type="project" value="InterPro"/>
</dbReference>
<evidence type="ECO:0000256" key="1">
    <source>
        <dbReference type="ARBA" id="ARBA00022617"/>
    </source>
</evidence>
<keyword evidence="2 5" id="KW-0479">Metal-binding</keyword>
<evidence type="ECO:0000313" key="7">
    <source>
        <dbReference type="EMBL" id="SEJ16166.1"/>
    </source>
</evidence>
<dbReference type="InterPro" id="IPR036909">
    <property type="entry name" value="Cyt_c-like_dom_sf"/>
</dbReference>
<dbReference type="Gene3D" id="2.130.10.130">
    <property type="entry name" value="Integrin alpha, N-terminal"/>
    <property type="match status" value="1"/>
</dbReference>
<dbReference type="GO" id="GO:0020037">
    <property type="term" value="F:heme binding"/>
    <property type="evidence" value="ECO:0007669"/>
    <property type="project" value="InterPro"/>
</dbReference>
<dbReference type="Proteomes" id="UP000199532">
    <property type="component" value="Unassembled WGS sequence"/>
</dbReference>
<dbReference type="STRING" id="408657.SAMN04487995_3542"/>
<dbReference type="GO" id="GO:0046872">
    <property type="term" value="F:metal ion binding"/>
    <property type="evidence" value="ECO:0007669"/>
    <property type="project" value="UniProtKB-KW"/>
</dbReference>
<dbReference type="Pfam" id="PF13517">
    <property type="entry name" value="FG-GAP_3"/>
    <property type="match status" value="2"/>
</dbReference>
<keyword evidence="1 5" id="KW-0349">Heme</keyword>
<evidence type="ECO:0000259" key="6">
    <source>
        <dbReference type="PROSITE" id="PS51007"/>
    </source>
</evidence>
<evidence type="ECO:0000256" key="3">
    <source>
        <dbReference type="ARBA" id="ARBA00022729"/>
    </source>
</evidence>
<dbReference type="SUPFAM" id="SSF46626">
    <property type="entry name" value="Cytochrome c"/>
    <property type="match status" value="1"/>
</dbReference>
<evidence type="ECO:0000256" key="5">
    <source>
        <dbReference type="PROSITE-ProRule" id="PRU00433"/>
    </source>
</evidence>
<accession>A0A1H6WKA6</accession>
<evidence type="ECO:0000256" key="2">
    <source>
        <dbReference type="ARBA" id="ARBA00022723"/>
    </source>
</evidence>
<proteinExistence type="predicted"/>
<dbReference type="AlphaFoldDB" id="A0A1H6WKA6"/>
<dbReference type="RefSeq" id="WP_090337377.1">
    <property type="nucleotide sequence ID" value="NZ_FNXY01000005.1"/>
</dbReference>
<dbReference type="SUPFAM" id="SSF69318">
    <property type="entry name" value="Integrin alpha N-terminal domain"/>
    <property type="match status" value="1"/>
</dbReference>
<dbReference type="InterPro" id="IPR028994">
    <property type="entry name" value="Integrin_alpha_N"/>
</dbReference>
<name>A0A1H6WKA6_9BACT</name>
<keyword evidence="8" id="KW-1185">Reference proteome</keyword>
<dbReference type="OrthoDB" id="1391917at2"/>
<keyword evidence="4 5" id="KW-0408">Iron</keyword>
<organism evidence="7 8">
    <name type="scientific">Dyadobacter koreensis</name>
    <dbReference type="NCBI Taxonomy" id="408657"/>
    <lineage>
        <taxon>Bacteria</taxon>
        <taxon>Pseudomonadati</taxon>
        <taxon>Bacteroidota</taxon>
        <taxon>Cytophagia</taxon>
        <taxon>Cytophagales</taxon>
        <taxon>Spirosomataceae</taxon>
        <taxon>Dyadobacter</taxon>
    </lineage>
</organism>
<dbReference type="InterPro" id="IPR013517">
    <property type="entry name" value="FG-GAP"/>
</dbReference>
<sequence length="521" mass="59273">MPVYKYVIVTLLSLWITAFAFIDTKNNDVLTPLNSVSLSDSLPTGEQLAGQYCATCHLFPSPSLLDKKTWTTSVLPNMGYRMGINPSGKNVYEDMLAEEEKLVRDLNVYPRTASISRKDWKKIVEYYEKEAPEKPIPQKPGPIVTNQLSFFQAKAVFVGKKMFPQTTLLKFDKKSSQLYVGDAQNTLYILDEKFQQKDSIWISTPASDIDFPDNASPRLLSVGSLKPSQQKFGSLESLVKEGKKDQFNINIHLLHRPVNFVATDLNMDGKEDVIISEFGNHTGRLLWLDNFESKKQHVLKELPGARKVEIADFNNDKKPDIIALMTQAREEISIFYNLGNDEFREKVVLQFPPVFGSIYFELADFNKDGFQDIILTNGDNWDYSGIKKNYHGIRIYLNDGKDNFKRAWFYPLYGASKAMARDFDGDGDIDIAATSFYTDLDNPEQGFIYLSNEGNLNFKPYSTPEGVSGKWMIMESADYDKDGDEDIILGSYFHNISELTVLMFQGITVYPQLLVLENKTK</sequence>
<gene>
    <name evidence="7" type="ORF">SAMN04487995_3542</name>
</gene>
<dbReference type="EMBL" id="FNXY01000005">
    <property type="protein sequence ID" value="SEJ16166.1"/>
    <property type="molecule type" value="Genomic_DNA"/>
</dbReference>
<feature type="domain" description="Cytochrome c" evidence="6">
    <location>
        <begin position="40"/>
        <end position="131"/>
    </location>
</feature>
<dbReference type="PROSITE" id="PS51007">
    <property type="entry name" value="CYTC"/>
    <property type="match status" value="1"/>
</dbReference>
<protein>
    <submittedName>
        <fullName evidence="7">Repeat domain-containing protein</fullName>
    </submittedName>
</protein>
<dbReference type="InterPro" id="IPR009056">
    <property type="entry name" value="Cyt_c-like_dom"/>
</dbReference>
<evidence type="ECO:0000313" key="8">
    <source>
        <dbReference type="Proteomes" id="UP000199532"/>
    </source>
</evidence>
<evidence type="ECO:0000256" key="4">
    <source>
        <dbReference type="ARBA" id="ARBA00023004"/>
    </source>
</evidence>